<keyword evidence="3 11" id="KW-1134">Transmembrane beta strand</keyword>
<keyword evidence="13" id="KW-0732">Signal</keyword>
<protein>
    <submittedName>
        <fullName evidence="16">Outer membrane receptor protein involved in Fe transport</fullName>
    </submittedName>
</protein>
<keyword evidence="4" id="KW-0410">Iron transport</keyword>
<evidence type="ECO:0000256" key="10">
    <source>
        <dbReference type="ARBA" id="ARBA00023237"/>
    </source>
</evidence>
<comment type="caution">
    <text evidence="16">The sequence shown here is derived from an EMBL/GenBank/DDBJ whole genome shotgun (WGS) entry which is preliminary data.</text>
</comment>
<dbReference type="Gene3D" id="2.40.170.20">
    <property type="entry name" value="TonB-dependent receptor, beta-barrel domain"/>
    <property type="match status" value="1"/>
</dbReference>
<keyword evidence="8 12" id="KW-0798">TonB box</keyword>
<name>A0ABR6NHM1_9SPHN</name>
<dbReference type="InterPro" id="IPR036942">
    <property type="entry name" value="Beta-barrel_TonB_sf"/>
</dbReference>
<keyword evidence="9 11" id="KW-0472">Membrane</keyword>
<feature type="domain" description="TonB-dependent receptor plug" evidence="15">
    <location>
        <begin position="46"/>
        <end position="153"/>
    </location>
</feature>
<keyword evidence="7" id="KW-0406">Ion transport</keyword>
<evidence type="ECO:0000313" key="17">
    <source>
        <dbReference type="Proteomes" id="UP001138540"/>
    </source>
</evidence>
<evidence type="ECO:0000256" key="2">
    <source>
        <dbReference type="ARBA" id="ARBA00022448"/>
    </source>
</evidence>
<dbReference type="EMBL" id="JACHKA010000001">
    <property type="protein sequence ID" value="MBB5986779.1"/>
    <property type="molecule type" value="Genomic_DNA"/>
</dbReference>
<evidence type="ECO:0000256" key="9">
    <source>
        <dbReference type="ARBA" id="ARBA00023136"/>
    </source>
</evidence>
<dbReference type="RefSeq" id="WP_184154664.1">
    <property type="nucleotide sequence ID" value="NZ_JACHKA010000001.1"/>
</dbReference>
<dbReference type="Proteomes" id="UP001138540">
    <property type="component" value="Unassembled WGS sequence"/>
</dbReference>
<evidence type="ECO:0000256" key="12">
    <source>
        <dbReference type="RuleBase" id="RU003357"/>
    </source>
</evidence>
<sequence>MNANCLLSTSLLTVLAWPAAALAQDVAPADQPMEIIVTGEKASRSLQETTASVGVVTAERLEDENVLTIQEIYQRTANVSETYGASGFSIRGIDQRGVSGGGDAATATVFVDGAPVQQDILSNGPTDMWDVAQVEIFRGPQSTIQGLNALAGAVHIRTQDPTFDWGVKGRALVSSFDTTQFAIAGGGPLVANELAFRMSAEKRDSDGYIYNPTRKAPENPVDSVSVRGKLLWTPSALPGFEARLNYHHFETQGGYLFVYVDRANGNYFDTRTNPSDYPNSSDVDNDQVTLDLRYDLGGGLSLSALGTWTDTDFIRKYDGDSSAASIAYSDIAGGAKTFTQELRLNYESDRLSGLVGLFYYNRDQYRRSHQVTLVPTPASTIINALTPSLGAATAQQVAAIYTAALPSIPVDYTSDFPTQVETMAVFADARYRLTDQLSLIGGFRYDHERNKIGGEAIATFVGTLPDATLYPAPLEGAITALNGFVLGLVEDANGSAPVGTRKFNAFLPKGGIEMAWTPDLSTAFVVQRGYRSGGSSFNTARSQLFAYDPEFTWNYELSLRSAWLDGRLTLNANAFYIDWTEQQTTANFGNGTYDTHTVNAGKSHIYGFELEVAHRVSRSFDWYASVGHTRTKFDEFVTDVGSITDLSGLEFPYAPNWTLSGGANVRFGGGFNANVNASYRSAVMTDVSIPQADSRVGARTLVNARIGYEADHWRLSLFANNLFDEKYDQYVNDFTNFAVIGAPRSIGVVLEAGF</sequence>
<evidence type="ECO:0000256" key="6">
    <source>
        <dbReference type="ARBA" id="ARBA00023004"/>
    </source>
</evidence>
<accession>A0ABR6NHM1</accession>
<keyword evidence="16" id="KW-0675">Receptor</keyword>
<keyword evidence="6" id="KW-0408">Iron</keyword>
<keyword evidence="17" id="KW-1185">Reference proteome</keyword>
<evidence type="ECO:0000259" key="15">
    <source>
        <dbReference type="Pfam" id="PF07715"/>
    </source>
</evidence>
<dbReference type="PROSITE" id="PS52016">
    <property type="entry name" value="TONB_DEPENDENT_REC_3"/>
    <property type="match status" value="1"/>
</dbReference>
<dbReference type="PANTHER" id="PTHR32552">
    <property type="entry name" value="FERRICHROME IRON RECEPTOR-RELATED"/>
    <property type="match status" value="1"/>
</dbReference>
<dbReference type="SUPFAM" id="SSF56935">
    <property type="entry name" value="Porins"/>
    <property type="match status" value="1"/>
</dbReference>
<feature type="chain" id="PRO_5046303935" evidence="13">
    <location>
        <begin position="24"/>
        <end position="754"/>
    </location>
</feature>
<evidence type="ECO:0000256" key="7">
    <source>
        <dbReference type="ARBA" id="ARBA00023065"/>
    </source>
</evidence>
<evidence type="ECO:0000256" key="5">
    <source>
        <dbReference type="ARBA" id="ARBA00022692"/>
    </source>
</evidence>
<evidence type="ECO:0000256" key="13">
    <source>
        <dbReference type="SAM" id="SignalP"/>
    </source>
</evidence>
<evidence type="ECO:0000256" key="1">
    <source>
        <dbReference type="ARBA" id="ARBA00004571"/>
    </source>
</evidence>
<dbReference type="InterPro" id="IPR012910">
    <property type="entry name" value="Plug_dom"/>
</dbReference>
<keyword evidence="5 11" id="KW-0812">Transmembrane</keyword>
<dbReference type="Pfam" id="PF00593">
    <property type="entry name" value="TonB_dep_Rec_b-barrel"/>
    <property type="match status" value="1"/>
</dbReference>
<dbReference type="CDD" id="cd01347">
    <property type="entry name" value="ligand_gated_channel"/>
    <property type="match status" value="1"/>
</dbReference>
<keyword evidence="2 11" id="KW-0813">Transport</keyword>
<dbReference type="Pfam" id="PF07715">
    <property type="entry name" value="Plug"/>
    <property type="match status" value="1"/>
</dbReference>
<reference evidence="16 17" key="1">
    <citation type="submission" date="2020-08" db="EMBL/GenBank/DDBJ databases">
        <title>Exploring microbial biodiversity for novel pathways involved in the catabolism of aromatic compounds derived from lignin.</title>
        <authorList>
            <person name="Elkins J."/>
        </authorList>
    </citation>
    <scope>NUCLEOTIDE SEQUENCE [LARGE SCALE GENOMIC DNA]</scope>
    <source>
        <strain evidence="16 17">B1D3A</strain>
    </source>
</reference>
<evidence type="ECO:0000259" key="14">
    <source>
        <dbReference type="Pfam" id="PF00593"/>
    </source>
</evidence>
<evidence type="ECO:0000256" key="3">
    <source>
        <dbReference type="ARBA" id="ARBA00022452"/>
    </source>
</evidence>
<evidence type="ECO:0000256" key="8">
    <source>
        <dbReference type="ARBA" id="ARBA00023077"/>
    </source>
</evidence>
<evidence type="ECO:0000256" key="4">
    <source>
        <dbReference type="ARBA" id="ARBA00022496"/>
    </source>
</evidence>
<feature type="signal peptide" evidence="13">
    <location>
        <begin position="1"/>
        <end position="23"/>
    </location>
</feature>
<keyword evidence="10 11" id="KW-0998">Cell outer membrane</keyword>
<organism evidence="16 17">
    <name type="scientific">Sphingobium lignivorans</name>
    <dbReference type="NCBI Taxonomy" id="2735886"/>
    <lineage>
        <taxon>Bacteria</taxon>
        <taxon>Pseudomonadati</taxon>
        <taxon>Pseudomonadota</taxon>
        <taxon>Alphaproteobacteria</taxon>
        <taxon>Sphingomonadales</taxon>
        <taxon>Sphingomonadaceae</taxon>
        <taxon>Sphingobium</taxon>
    </lineage>
</organism>
<comment type="similarity">
    <text evidence="11 12">Belongs to the TonB-dependent receptor family.</text>
</comment>
<dbReference type="InterPro" id="IPR000531">
    <property type="entry name" value="Beta-barrel_TonB"/>
</dbReference>
<gene>
    <name evidence="16" type="ORF">HNP60_002753</name>
</gene>
<evidence type="ECO:0000313" key="16">
    <source>
        <dbReference type="EMBL" id="MBB5986779.1"/>
    </source>
</evidence>
<evidence type="ECO:0000256" key="11">
    <source>
        <dbReference type="PROSITE-ProRule" id="PRU01360"/>
    </source>
</evidence>
<feature type="domain" description="TonB-dependent receptor-like beta-barrel" evidence="14">
    <location>
        <begin position="253"/>
        <end position="722"/>
    </location>
</feature>
<dbReference type="PANTHER" id="PTHR32552:SF81">
    <property type="entry name" value="TONB-DEPENDENT OUTER MEMBRANE RECEPTOR"/>
    <property type="match status" value="1"/>
</dbReference>
<dbReference type="InterPro" id="IPR039426">
    <property type="entry name" value="TonB-dep_rcpt-like"/>
</dbReference>
<comment type="subcellular location">
    <subcellularLocation>
        <location evidence="1 11">Cell outer membrane</location>
        <topology evidence="1 11">Multi-pass membrane protein</topology>
    </subcellularLocation>
</comment>
<proteinExistence type="inferred from homology"/>